<feature type="compositionally biased region" description="Basic and acidic residues" evidence="1">
    <location>
        <begin position="10"/>
        <end position="20"/>
    </location>
</feature>
<organism evidence="3 4">
    <name type="scientific">Neorhodopirellula pilleata</name>
    <dbReference type="NCBI Taxonomy" id="2714738"/>
    <lineage>
        <taxon>Bacteria</taxon>
        <taxon>Pseudomonadati</taxon>
        <taxon>Planctomycetota</taxon>
        <taxon>Planctomycetia</taxon>
        <taxon>Pirellulales</taxon>
        <taxon>Pirellulaceae</taxon>
        <taxon>Neorhodopirellula</taxon>
    </lineage>
</organism>
<gene>
    <name evidence="3" type="ORF">Pla100_55300</name>
</gene>
<dbReference type="InterPro" id="IPR021796">
    <property type="entry name" value="Tll0287-like_dom"/>
</dbReference>
<evidence type="ECO:0000313" key="3">
    <source>
        <dbReference type="EMBL" id="TWT89367.1"/>
    </source>
</evidence>
<comment type="caution">
    <text evidence="3">The sequence shown here is derived from an EMBL/GenBank/DDBJ whole genome shotgun (WGS) entry which is preliminary data.</text>
</comment>
<evidence type="ECO:0000259" key="2">
    <source>
        <dbReference type="Pfam" id="PF11845"/>
    </source>
</evidence>
<dbReference type="Pfam" id="PF11845">
    <property type="entry name" value="Tll0287-like"/>
    <property type="match status" value="1"/>
</dbReference>
<name>A0A5C5ZR34_9BACT</name>
<accession>A0A5C5ZR34</accession>
<evidence type="ECO:0000256" key="1">
    <source>
        <dbReference type="SAM" id="MobiDB-lite"/>
    </source>
</evidence>
<sequence length="225" mass="24537">MIASNLSLRNDPRPLGDKDYMSNTTTKSIKLSLLFACFLSMVGCSSKEKFDPVVASGEEREATIVPGQSPSEEAKAELLAAKEALFTRLSGRLMEAIANRGPAAAIAVCQQEAPTIAKEVGAEQGLQIGRVGVRLRNPNNVAPSWAAELVRDKTELPMFVTLDNGHAAALLPIKLQTQCLMCHGPNDQIPQMIQEQLTRQYPNDQATGFQEGELRGWFWIDSPNT</sequence>
<dbReference type="OrthoDB" id="9797588at2"/>
<dbReference type="AlphaFoldDB" id="A0A5C5ZR34"/>
<dbReference type="Proteomes" id="UP000316213">
    <property type="component" value="Unassembled WGS sequence"/>
</dbReference>
<protein>
    <recommendedName>
        <fullName evidence="2">Tll0287-like domain-containing protein</fullName>
    </recommendedName>
</protein>
<evidence type="ECO:0000313" key="4">
    <source>
        <dbReference type="Proteomes" id="UP000316213"/>
    </source>
</evidence>
<dbReference type="EMBL" id="SJPM01000018">
    <property type="protein sequence ID" value="TWT89367.1"/>
    <property type="molecule type" value="Genomic_DNA"/>
</dbReference>
<keyword evidence="4" id="KW-1185">Reference proteome</keyword>
<reference evidence="3 4" key="1">
    <citation type="submission" date="2019-02" db="EMBL/GenBank/DDBJ databases">
        <title>Deep-cultivation of Planctomycetes and their phenomic and genomic characterization uncovers novel biology.</title>
        <authorList>
            <person name="Wiegand S."/>
            <person name="Jogler M."/>
            <person name="Boedeker C."/>
            <person name="Pinto D."/>
            <person name="Vollmers J."/>
            <person name="Rivas-Marin E."/>
            <person name="Kohn T."/>
            <person name="Peeters S.H."/>
            <person name="Heuer A."/>
            <person name="Rast P."/>
            <person name="Oberbeckmann S."/>
            <person name="Bunk B."/>
            <person name="Jeske O."/>
            <person name="Meyerdierks A."/>
            <person name="Storesund J.E."/>
            <person name="Kallscheuer N."/>
            <person name="Luecker S."/>
            <person name="Lage O.M."/>
            <person name="Pohl T."/>
            <person name="Merkel B.J."/>
            <person name="Hornburger P."/>
            <person name="Mueller R.-W."/>
            <person name="Bruemmer F."/>
            <person name="Labrenz M."/>
            <person name="Spormann A.M."/>
            <person name="Op Den Camp H."/>
            <person name="Overmann J."/>
            <person name="Amann R."/>
            <person name="Jetten M.S.M."/>
            <person name="Mascher T."/>
            <person name="Medema M.H."/>
            <person name="Devos D.P."/>
            <person name="Kaster A.-K."/>
            <person name="Ovreas L."/>
            <person name="Rohde M."/>
            <person name="Galperin M.Y."/>
            <person name="Jogler C."/>
        </authorList>
    </citation>
    <scope>NUCLEOTIDE SEQUENCE [LARGE SCALE GENOMIC DNA]</scope>
    <source>
        <strain evidence="3 4">Pla100</strain>
    </source>
</reference>
<feature type="region of interest" description="Disordered" evidence="1">
    <location>
        <begin position="1"/>
        <end position="21"/>
    </location>
</feature>
<proteinExistence type="predicted"/>
<feature type="domain" description="Tll0287-like" evidence="2">
    <location>
        <begin position="94"/>
        <end position="223"/>
    </location>
</feature>